<feature type="compositionally biased region" description="Basic and acidic residues" evidence="1">
    <location>
        <begin position="26"/>
        <end position="36"/>
    </location>
</feature>
<sequence>MDLGVTVQLQGGGPMSAQGRAQRRPGATEHVYEHKAPTGRPESTMGLGPPRWGCRSHFGNKKPGLHPGLTQDRPVGAALKSYLAKDSTKQYRLAFSATSPSRARPIEIDRWEPALLDVTSFYLLIIILLLILIFSDWFRSGAGLRRRD</sequence>
<organism evidence="3 4">
    <name type="scientific">Novipirellula galeiformis</name>
    <dbReference type="NCBI Taxonomy" id="2528004"/>
    <lineage>
        <taxon>Bacteria</taxon>
        <taxon>Pseudomonadati</taxon>
        <taxon>Planctomycetota</taxon>
        <taxon>Planctomycetia</taxon>
        <taxon>Pirellulales</taxon>
        <taxon>Pirellulaceae</taxon>
        <taxon>Novipirellula</taxon>
    </lineage>
</organism>
<feature type="region of interest" description="Disordered" evidence="1">
    <location>
        <begin position="10"/>
        <end position="50"/>
    </location>
</feature>
<evidence type="ECO:0000256" key="1">
    <source>
        <dbReference type="SAM" id="MobiDB-lite"/>
    </source>
</evidence>
<reference evidence="3 4" key="1">
    <citation type="submission" date="2019-02" db="EMBL/GenBank/DDBJ databases">
        <title>Deep-cultivation of Planctomycetes and their phenomic and genomic characterization uncovers novel biology.</title>
        <authorList>
            <person name="Wiegand S."/>
            <person name="Jogler M."/>
            <person name="Boedeker C."/>
            <person name="Pinto D."/>
            <person name="Vollmers J."/>
            <person name="Rivas-Marin E."/>
            <person name="Kohn T."/>
            <person name="Peeters S.H."/>
            <person name="Heuer A."/>
            <person name="Rast P."/>
            <person name="Oberbeckmann S."/>
            <person name="Bunk B."/>
            <person name="Jeske O."/>
            <person name="Meyerdierks A."/>
            <person name="Storesund J.E."/>
            <person name="Kallscheuer N."/>
            <person name="Luecker S."/>
            <person name="Lage O.M."/>
            <person name="Pohl T."/>
            <person name="Merkel B.J."/>
            <person name="Hornburger P."/>
            <person name="Mueller R.-W."/>
            <person name="Bruemmer F."/>
            <person name="Labrenz M."/>
            <person name="Spormann A.M."/>
            <person name="Op Den Camp H."/>
            <person name="Overmann J."/>
            <person name="Amann R."/>
            <person name="Jetten M.S.M."/>
            <person name="Mascher T."/>
            <person name="Medema M.H."/>
            <person name="Devos D.P."/>
            <person name="Kaster A.-K."/>
            <person name="Ovreas L."/>
            <person name="Rohde M."/>
            <person name="Galperin M.Y."/>
            <person name="Jogler C."/>
        </authorList>
    </citation>
    <scope>NUCLEOTIDE SEQUENCE [LARGE SCALE GENOMIC DNA]</scope>
    <source>
        <strain evidence="3 4">Pla52o</strain>
    </source>
</reference>
<evidence type="ECO:0000256" key="2">
    <source>
        <dbReference type="SAM" id="Phobius"/>
    </source>
</evidence>
<keyword evidence="2" id="KW-0472">Membrane</keyword>
<comment type="caution">
    <text evidence="3">The sequence shown here is derived from an EMBL/GenBank/DDBJ whole genome shotgun (WGS) entry which is preliminary data.</text>
</comment>
<keyword evidence="2" id="KW-0812">Transmembrane</keyword>
<name>A0A5C6BZ39_9BACT</name>
<gene>
    <name evidence="3" type="ORF">Pla52o_51090</name>
</gene>
<dbReference type="Proteomes" id="UP000316304">
    <property type="component" value="Unassembled WGS sequence"/>
</dbReference>
<evidence type="ECO:0000313" key="3">
    <source>
        <dbReference type="EMBL" id="TWU17553.1"/>
    </source>
</evidence>
<feature type="transmembrane region" description="Helical" evidence="2">
    <location>
        <begin position="120"/>
        <end position="138"/>
    </location>
</feature>
<keyword evidence="4" id="KW-1185">Reference proteome</keyword>
<proteinExistence type="predicted"/>
<protein>
    <submittedName>
        <fullName evidence="3">Uncharacterized protein</fullName>
    </submittedName>
</protein>
<keyword evidence="2" id="KW-1133">Transmembrane helix</keyword>
<dbReference type="EMBL" id="SJPT01000011">
    <property type="protein sequence ID" value="TWU17553.1"/>
    <property type="molecule type" value="Genomic_DNA"/>
</dbReference>
<dbReference type="AlphaFoldDB" id="A0A5C6BZ39"/>
<accession>A0A5C6BZ39</accession>
<evidence type="ECO:0000313" key="4">
    <source>
        <dbReference type="Proteomes" id="UP000316304"/>
    </source>
</evidence>